<keyword evidence="3" id="KW-0804">Transcription</keyword>
<dbReference type="SUPFAM" id="SSF46785">
    <property type="entry name" value="Winged helix' DNA-binding domain"/>
    <property type="match status" value="1"/>
</dbReference>
<keyword evidence="2" id="KW-0238">DNA-binding</keyword>
<dbReference type="KEGG" id="azc:AZC_0467"/>
<dbReference type="InterPro" id="IPR000524">
    <property type="entry name" value="Tscrpt_reg_HTH_GntR"/>
</dbReference>
<dbReference type="AlphaFoldDB" id="A8IM17"/>
<evidence type="ECO:0000256" key="2">
    <source>
        <dbReference type="ARBA" id="ARBA00023125"/>
    </source>
</evidence>
<feature type="domain" description="HTH gntR-type" evidence="4">
    <location>
        <begin position="49"/>
        <end position="119"/>
    </location>
</feature>
<dbReference type="SMART" id="SM00345">
    <property type="entry name" value="HTH_GNTR"/>
    <property type="match status" value="1"/>
</dbReference>
<dbReference type="Gene3D" id="1.20.120.530">
    <property type="entry name" value="GntR ligand-binding domain-like"/>
    <property type="match status" value="1"/>
</dbReference>
<dbReference type="GO" id="GO:0003677">
    <property type="term" value="F:DNA binding"/>
    <property type="evidence" value="ECO:0007669"/>
    <property type="project" value="UniProtKB-KW"/>
</dbReference>
<dbReference type="Gene3D" id="1.10.10.10">
    <property type="entry name" value="Winged helix-like DNA-binding domain superfamily/Winged helix DNA-binding domain"/>
    <property type="match status" value="1"/>
</dbReference>
<dbReference type="PANTHER" id="PTHR43537">
    <property type="entry name" value="TRANSCRIPTIONAL REGULATOR, GNTR FAMILY"/>
    <property type="match status" value="1"/>
</dbReference>
<keyword evidence="1" id="KW-0805">Transcription regulation</keyword>
<organism evidence="5 6">
    <name type="scientific">Azorhizobium caulinodans (strain ATCC 43989 / DSM 5975 / JCM 20966 / LMG 6465 / NBRC 14845 / NCIMB 13405 / ORS 571)</name>
    <dbReference type="NCBI Taxonomy" id="438753"/>
    <lineage>
        <taxon>Bacteria</taxon>
        <taxon>Pseudomonadati</taxon>
        <taxon>Pseudomonadota</taxon>
        <taxon>Alphaproteobacteria</taxon>
        <taxon>Hyphomicrobiales</taxon>
        <taxon>Xanthobacteraceae</taxon>
        <taxon>Azorhizobium</taxon>
    </lineage>
</organism>
<dbReference type="SUPFAM" id="SSF48008">
    <property type="entry name" value="GntR ligand-binding domain-like"/>
    <property type="match status" value="1"/>
</dbReference>
<reference evidence="5 6" key="3">
    <citation type="journal article" date="2008" name="BMC Genomics">
        <title>The genome of the versatile nitrogen fixer Azorhizobium caulinodans ORS571.</title>
        <authorList>
            <person name="Lee KB."/>
            <person name="Backer P.D."/>
            <person name="Aono T."/>
            <person name="Liu CT."/>
            <person name="Suzuki S."/>
            <person name="Suzuki T."/>
            <person name="Kaneko T."/>
            <person name="Yamada M."/>
            <person name="Tabata S."/>
            <person name="Kupfer D.M."/>
            <person name="Najar F.Z."/>
            <person name="Wiley G.B."/>
            <person name="Roe B."/>
            <person name="Binnewies T.T."/>
            <person name="Ussery D.W."/>
            <person name="D'Haeze W."/>
            <person name="Herder J.D."/>
            <person name="Gevers D."/>
            <person name="Vereecke D."/>
            <person name="Holsters M."/>
            <person name="Oyaizu H."/>
        </authorList>
    </citation>
    <scope>NUCLEOTIDE SEQUENCE [LARGE SCALE GENOMIC DNA]</scope>
    <source>
        <strain evidence="6">ATCC 43989 / DSM 5975 / JCM 20966 / LMG 6465 / NBRC 14845 / NCIMB 13405 / ORS 571</strain>
    </source>
</reference>
<dbReference type="Pfam" id="PF00392">
    <property type="entry name" value="GntR"/>
    <property type="match status" value="1"/>
</dbReference>
<dbReference type="CDD" id="cd07377">
    <property type="entry name" value="WHTH_GntR"/>
    <property type="match status" value="1"/>
</dbReference>
<accession>A8IM17</accession>
<sequence>MRALLAYSTQYFTDGIRPTEGAATGKGTGLVDQVADTPKLNVEPLGASSSLRALAYDALKRAITEMDIYGSNTDIRLDERQLSEDLGVSRTPIREAMTVLEQEGFVRSVPRRGIFVVRKTKRQLVEMITVWAALESMAARLAATRATAADLASLRRLFNDFEAERPAAHVPEYSKANIAFHQAIIRMGGSALIVDMTENLFLHMRAIRTVSIQQDNRSDVSMQEHMAIIDALEARDPERAERLVREHTMALAALVEKHGQFPE</sequence>
<reference evidence="5 6" key="1">
    <citation type="journal article" date="2007" name="Appl. Environ. Microbiol.">
        <title>Rhizobial factors required for stem nodule maturation and maintenance in Sesbania rostrata-Azorhizobium caulinodans ORS571 symbiosis.</title>
        <authorList>
            <person name="Suzuki S."/>
            <person name="Aono T."/>
            <person name="Lee KB."/>
            <person name="Suzuki T."/>
            <person name="Liu CT."/>
            <person name="Miwa H."/>
            <person name="Wakao S."/>
            <person name="Iki T."/>
            <person name="Oyaizu H."/>
        </authorList>
    </citation>
    <scope>NUCLEOTIDE SEQUENCE [LARGE SCALE GENOMIC DNA]</scope>
    <source>
        <strain evidence="6">ATCC 43989 / DSM 5975 / JCM 20966 / LMG 6465 / NBRC 14845 / NCIMB 13405 / ORS 571</strain>
    </source>
</reference>
<dbReference type="STRING" id="438753.AZC_0467"/>
<dbReference type="GO" id="GO:0003700">
    <property type="term" value="F:DNA-binding transcription factor activity"/>
    <property type="evidence" value="ECO:0007669"/>
    <property type="project" value="InterPro"/>
</dbReference>
<reference evidence="5 6" key="4">
    <citation type="journal article" date="2009" name="Appl. Environ. Microbiol.">
        <title>Comparative genome-wide transcriptional profiling of Azorhizobium caulinodans ORS571 grown under free-living and symbiotic conditions.</title>
        <authorList>
            <person name="Tsukada S."/>
            <person name="Aono T."/>
            <person name="Akiba N."/>
            <person name="Lee KB."/>
            <person name="Liu CT."/>
            <person name="Toyazaki H."/>
            <person name="Oyaizu H."/>
        </authorList>
    </citation>
    <scope>NUCLEOTIDE SEQUENCE [LARGE SCALE GENOMIC DNA]</scope>
    <source>
        <strain evidence="6">ATCC 43989 / DSM 5975 / JCM 20966 / LMG 6465 / NBRC 14845 / NCIMB 13405 / ORS 571</strain>
    </source>
</reference>
<evidence type="ECO:0000256" key="3">
    <source>
        <dbReference type="ARBA" id="ARBA00023163"/>
    </source>
</evidence>
<dbReference type="eggNOG" id="COG1802">
    <property type="taxonomic scope" value="Bacteria"/>
</dbReference>
<evidence type="ECO:0000259" key="4">
    <source>
        <dbReference type="PROSITE" id="PS50949"/>
    </source>
</evidence>
<gene>
    <name evidence="5" type="primary">gntR</name>
    <name evidence="5" type="ordered locus">AZC_0467</name>
</gene>
<reference evidence="5 6" key="6">
    <citation type="journal article" date="2011" name="Appl. Environ. Microbiol.">
        <title>Involvement of the azorhizobial chromosome partition gene (parA) in the onset of bacteroid differentiation during Sesbania rostrata stem nodule development.</title>
        <authorList>
            <person name="Liu CT."/>
            <person name="Lee KB."/>
            <person name="Wang YS."/>
            <person name="Peng MH."/>
            <person name="Lee KT."/>
            <person name="Suzuki S."/>
            <person name="Suzuki T."/>
            <person name="Oyaizu H."/>
        </authorList>
    </citation>
    <scope>NUCLEOTIDE SEQUENCE [LARGE SCALE GENOMIC DNA]</scope>
    <source>
        <strain evidence="6">ATCC 43989 / DSM 5975 / JCM 20966 / LMG 6465 / NBRC 14845 / NCIMB 13405 / ORS 571</strain>
    </source>
</reference>
<dbReference type="EMBL" id="AP009384">
    <property type="protein sequence ID" value="BAF86465.1"/>
    <property type="molecule type" value="Genomic_DNA"/>
</dbReference>
<dbReference type="InterPro" id="IPR011711">
    <property type="entry name" value="GntR_C"/>
</dbReference>
<dbReference type="PANTHER" id="PTHR43537:SF49">
    <property type="entry name" value="TRANSCRIPTIONAL REGULATORY PROTEIN"/>
    <property type="match status" value="1"/>
</dbReference>
<evidence type="ECO:0000256" key="1">
    <source>
        <dbReference type="ARBA" id="ARBA00023015"/>
    </source>
</evidence>
<reference evidence="6" key="2">
    <citation type="submission" date="2007-04" db="EMBL/GenBank/DDBJ databases">
        <title>Complete genome sequence of the nitrogen-fixing bacterium Azorhizobium caulinodans ORS571.</title>
        <authorList>
            <person name="Lee K.B."/>
            <person name="Backer P.D."/>
            <person name="Aono T."/>
            <person name="Liu C.T."/>
            <person name="Suzuki S."/>
            <person name="Suzuki T."/>
            <person name="Kaneko T."/>
            <person name="Yamada M."/>
            <person name="Tabata S."/>
            <person name="Kupfer D.M."/>
            <person name="Najar F.Z."/>
            <person name="Wiley G.B."/>
            <person name="Roe B."/>
            <person name="Binnewies T."/>
            <person name="Ussery D."/>
            <person name="Vereecke D."/>
            <person name="Gevers D."/>
            <person name="Holsters M."/>
            <person name="Oyaizu H."/>
        </authorList>
    </citation>
    <scope>NUCLEOTIDE SEQUENCE [LARGE SCALE GENOMIC DNA]</scope>
    <source>
        <strain evidence="6">ATCC 43989 / DSM 5975 / JCM 20966 / LMG 6465 / NBRC 14845 / NCIMB 13405 / ORS 571</strain>
    </source>
</reference>
<dbReference type="SMART" id="SM00895">
    <property type="entry name" value="FCD"/>
    <property type="match status" value="1"/>
</dbReference>
<dbReference type="HOGENOM" id="CLU_017584_5_1_5"/>
<protein>
    <submittedName>
        <fullName evidence="5">Regulatory protein</fullName>
    </submittedName>
</protein>
<dbReference type="InterPro" id="IPR036390">
    <property type="entry name" value="WH_DNA-bd_sf"/>
</dbReference>
<dbReference type="InterPro" id="IPR036388">
    <property type="entry name" value="WH-like_DNA-bd_sf"/>
</dbReference>
<proteinExistence type="predicted"/>
<keyword evidence="6" id="KW-1185">Reference proteome</keyword>
<dbReference type="InterPro" id="IPR008920">
    <property type="entry name" value="TF_FadR/GntR_C"/>
</dbReference>
<dbReference type="Pfam" id="PF07729">
    <property type="entry name" value="FCD"/>
    <property type="match status" value="1"/>
</dbReference>
<dbReference type="Proteomes" id="UP000000270">
    <property type="component" value="Chromosome"/>
</dbReference>
<name>A8IM17_AZOC5</name>
<reference evidence="5 6" key="5">
    <citation type="journal article" date="2010" name="Appl. Environ. Microbiol.">
        <title>phrR-like gene praR of Azorhizobium caulinodans ORS571 is essential for symbiosis with Sesbania rostrata and is involved in expression of reb genes.</title>
        <authorList>
            <person name="Akiba N."/>
            <person name="Aono T."/>
            <person name="Toyazaki H."/>
            <person name="Sato S."/>
            <person name="Oyaizu H."/>
        </authorList>
    </citation>
    <scope>NUCLEOTIDE SEQUENCE [LARGE SCALE GENOMIC DNA]</scope>
    <source>
        <strain evidence="6">ATCC 43989 / DSM 5975 / JCM 20966 / LMG 6465 / NBRC 14845 / NCIMB 13405 / ORS 571</strain>
    </source>
</reference>
<evidence type="ECO:0000313" key="5">
    <source>
        <dbReference type="EMBL" id="BAF86465.1"/>
    </source>
</evidence>
<evidence type="ECO:0000313" key="6">
    <source>
        <dbReference type="Proteomes" id="UP000000270"/>
    </source>
</evidence>
<dbReference type="PROSITE" id="PS50949">
    <property type="entry name" value="HTH_GNTR"/>
    <property type="match status" value="1"/>
</dbReference>
<dbReference type="PRINTS" id="PR00035">
    <property type="entry name" value="HTHGNTR"/>
</dbReference>